<organism evidence="3 4">
    <name type="scientific">Adhaeribacter arboris</name>
    <dbReference type="NCBI Taxonomy" id="2072846"/>
    <lineage>
        <taxon>Bacteria</taxon>
        <taxon>Pseudomonadati</taxon>
        <taxon>Bacteroidota</taxon>
        <taxon>Cytophagia</taxon>
        <taxon>Cytophagales</taxon>
        <taxon>Hymenobacteraceae</taxon>
        <taxon>Adhaeribacter</taxon>
    </lineage>
</organism>
<dbReference type="PANTHER" id="PTHR11280:SF5">
    <property type="entry name" value="GLUCOSAMINE-6-PHOSPHATE ISOMERASE"/>
    <property type="match status" value="1"/>
</dbReference>
<keyword evidence="4" id="KW-1185">Reference proteome</keyword>
<evidence type="ECO:0000259" key="2">
    <source>
        <dbReference type="Pfam" id="PF01182"/>
    </source>
</evidence>
<dbReference type="GO" id="GO:0019262">
    <property type="term" value="P:N-acetylneuraminate catabolic process"/>
    <property type="evidence" value="ECO:0007669"/>
    <property type="project" value="TreeGrafter"/>
</dbReference>
<accession>A0A2T2YLT8</accession>
<evidence type="ECO:0000256" key="1">
    <source>
        <dbReference type="ARBA" id="ARBA00022801"/>
    </source>
</evidence>
<name>A0A2T2YLT8_9BACT</name>
<dbReference type="PROSITE" id="PS01161">
    <property type="entry name" value="GLC_GALNAC_ISOMERASE"/>
    <property type="match status" value="1"/>
</dbReference>
<dbReference type="Proteomes" id="UP000240357">
    <property type="component" value="Unassembled WGS sequence"/>
</dbReference>
<dbReference type="OrthoDB" id="9791139at2"/>
<dbReference type="AlphaFoldDB" id="A0A2T2YLT8"/>
<sequence length="235" mass="25764">MSKAAADFVREYVQQKPNALLCFPSGESPTGMLHYLGQYAQAGQVDFSKCTFVGLDEWVGMDETNEGSCRHYLNQHLFEPLGIKPENRILFNAKAPDLDQECERMNALIAQHGVIDLMVVGVGMNGHIGLNEPGVSFDLYAHHMALDEVTKTVGQKYFKQQTELHEGITLGLKHFQEAHYPVLIAAGGKKAGILAQALEGKVTNQVPASILQILPNAQVFLDWAVATQLTFAAAK</sequence>
<dbReference type="GO" id="GO:0005975">
    <property type="term" value="P:carbohydrate metabolic process"/>
    <property type="evidence" value="ECO:0007669"/>
    <property type="project" value="InterPro"/>
</dbReference>
<keyword evidence="1" id="KW-0378">Hydrolase</keyword>
<comment type="caution">
    <text evidence="3">The sequence shown here is derived from an EMBL/GenBank/DDBJ whole genome shotgun (WGS) entry which is preliminary data.</text>
</comment>
<dbReference type="Pfam" id="PF01182">
    <property type="entry name" value="Glucosamine_iso"/>
    <property type="match status" value="1"/>
</dbReference>
<dbReference type="InterPro" id="IPR004547">
    <property type="entry name" value="Glucosamine6P_isomerase"/>
</dbReference>
<dbReference type="GO" id="GO:0006043">
    <property type="term" value="P:glucosamine catabolic process"/>
    <property type="evidence" value="ECO:0007669"/>
    <property type="project" value="TreeGrafter"/>
</dbReference>
<evidence type="ECO:0000313" key="3">
    <source>
        <dbReference type="EMBL" id="PSR56476.1"/>
    </source>
</evidence>
<dbReference type="InterPro" id="IPR018321">
    <property type="entry name" value="Glucosamine6P_isomerase_CS"/>
</dbReference>
<dbReference type="GO" id="GO:0005737">
    <property type="term" value="C:cytoplasm"/>
    <property type="evidence" value="ECO:0007669"/>
    <property type="project" value="TreeGrafter"/>
</dbReference>
<dbReference type="GO" id="GO:0006046">
    <property type="term" value="P:N-acetylglucosamine catabolic process"/>
    <property type="evidence" value="ECO:0007669"/>
    <property type="project" value="TreeGrafter"/>
</dbReference>
<dbReference type="InterPro" id="IPR037171">
    <property type="entry name" value="NagB/RpiA_transferase-like"/>
</dbReference>
<dbReference type="EMBL" id="PYFT01000001">
    <property type="protein sequence ID" value="PSR56476.1"/>
    <property type="molecule type" value="Genomic_DNA"/>
</dbReference>
<dbReference type="Gene3D" id="3.40.50.1360">
    <property type="match status" value="1"/>
</dbReference>
<feature type="domain" description="Glucosamine/galactosamine-6-phosphate isomerase" evidence="2">
    <location>
        <begin position="6"/>
        <end position="212"/>
    </location>
</feature>
<dbReference type="GO" id="GO:0042802">
    <property type="term" value="F:identical protein binding"/>
    <property type="evidence" value="ECO:0007669"/>
    <property type="project" value="TreeGrafter"/>
</dbReference>
<evidence type="ECO:0000313" key="4">
    <source>
        <dbReference type="Proteomes" id="UP000240357"/>
    </source>
</evidence>
<reference evidence="3 4" key="1">
    <citation type="submission" date="2018-03" db="EMBL/GenBank/DDBJ databases">
        <title>Adhaeribacter sp. HMF7605 Genome sequencing and assembly.</title>
        <authorList>
            <person name="Kang H."/>
            <person name="Kang J."/>
            <person name="Cha I."/>
            <person name="Kim H."/>
            <person name="Joh K."/>
        </authorList>
    </citation>
    <scope>NUCLEOTIDE SEQUENCE [LARGE SCALE GENOMIC DNA]</scope>
    <source>
        <strain evidence="3 4">HMF7605</strain>
    </source>
</reference>
<gene>
    <name evidence="3" type="ORF">AHMF7605_24760</name>
</gene>
<dbReference type="CDD" id="cd01399">
    <property type="entry name" value="GlcN6P_deaminase"/>
    <property type="match status" value="1"/>
</dbReference>
<dbReference type="GO" id="GO:0004342">
    <property type="term" value="F:glucosamine-6-phosphate deaminase activity"/>
    <property type="evidence" value="ECO:0007669"/>
    <property type="project" value="InterPro"/>
</dbReference>
<protein>
    <submittedName>
        <fullName evidence="3">Glucosamine-6-phosphate deaminase</fullName>
    </submittedName>
</protein>
<proteinExistence type="predicted"/>
<dbReference type="InterPro" id="IPR006148">
    <property type="entry name" value="Glc/Gal-6P_isomerase"/>
</dbReference>
<dbReference type="SUPFAM" id="SSF100950">
    <property type="entry name" value="NagB/RpiA/CoA transferase-like"/>
    <property type="match status" value="1"/>
</dbReference>
<dbReference type="PANTHER" id="PTHR11280">
    <property type="entry name" value="GLUCOSAMINE-6-PHOSPHATE ISOMERASE"/>
    <property type="match status" value="1"/>
</dbReference>